<dbReference type="SUPFAM" id="SSF81301">
    <property type="entry name" value="Nucleotidyltransferase"/>
    <property type="match status" value="1"/>
</dbReference>
<comment type="caution">
    <text evidence="2">The sequence shown here is derived from an EMBL/GenBank/DDBJ whole genome shotgun (WGS) entry which is preliminary data.</text>
</comment>
<gene>
    <name evidence="2" type="ORF">A2V47_00945</name>
</gene>
<evidence type="ECO:0000259" key="1">
    <source>
        <dbReference type="Pfam" id="PF18765"/>
    </source>
</evidence>
<dbReference type="InterPro" id="IPR041633">
    <property type="entry name" value="Polbeta"/>
</dbReference>
<dbReference type="AlphaFoldDB" id="A0A1F5ACP5"/>
<evidence type="ECO:0000313" key="3">
    <source>
        <dbReference type="Proteomes" id="UP000177701"/>
    </source>
</evidence>
<reference evidence="2 3" key="1">
    <citation type="journal article" date="2016" name="Nat. Commun.">
        <title>Thousands of microbial genomes shed light on interconnected biogeochemical processes in an aquifer system.</title>
        <authorList>
            <person name="Anantharaman K."/>
            <person name="Brown C.T."/>
            <person name="Hug L.A."/>
            <person name="Sharon I."/>
            <person name="Castelle C.J."/>
            <person name="Probst A.J."/>
            <person name="Thomas B.C."/>
            <person name="Singh A."/>
            <person name="Wilkins M.J."/>
            <person name="Karaoz U."/>
            <person name="Brodie E.L."/>
            <person name="Williams K.H."/>
            <person name="Hubbard S.S."/>
            <person name="Banfield J.F."/>
        </authorList>
    </citation>
    <scope>NUCLEOTIDE SEQUENCE [LARGE SCALE GENOMIC DNA]</scope>
</reference>
<feature type="domain" description="Polymerase beta nucleotidyltransferase" evidence="1">
    <location>
        <begin position="20"/>
        <end position="106"/>
    </location>
</feature>
<organism evidence="2 3">
    <name type="scientific">Candidatus Sediminicultor quintus</name>
    <dbReference type="NCBI Taxonomy" id="1797291"/>
    <lineage>
        <taxon>Bacteria</taxon>
        <taxon>Pseudomonadati</taxon>
        <taxon>Atribacterota</taxon>
        <taxon>Candidatus Phoenicimicrobiia</taxon>
        <taxon>Candidatus Pheonicimicrobiales</taxon>
        <taxon>Candidatus Phoenicimicrobiaceae</taxon>
        <taxon>Candidatus Sediminicultor</taxon>
    </lineage>
</organism>
<evidence type="ECO:0000313" key="2">
    <source>
        <dbReference type="EMBL" id="OGD16255.1"/>
    </source>
</evidence>
<protein>
    <submittedName>
        <fullName evidence="2">Nucleotidyltransferase</fullName>
    </submittedName>
</protein>
<sequence>MAVETDRKIIEKKIKQYLNILKKSNIGLKELYLFGSTNKGSIDSDSDIDIAVVVDSYKGDIVDVFFLLLKLRRNIDIRIEPHPFELKDFNDSNPFASEIIKTGKKIS</sequence>
<dbReference type="InterPro" id="IPR043519">
    <property type="entry name" value="NT_sf"/>
</dbReference>
<keyword evidence="2" id="KW-0808">Transferase</keyword>
<dbReference type="GO" id="GO:0016740">
    <property type="term" value="F:transferase activity"/>
    <property type="evidence" value="ECO:0007669"/>
    <property type="project" value="UniProtKB-KW"/>
</dbReference>
<dbReference type="Proteomes" id="UP000177701">
    <property type="component" value="Unassembled WGS sequence"/>
</dbReference>
<dbReference type="Pfam" id="PF18765">
    <property type="entry name" value="Polbeta"/>
    <property type="match status" value="1"/>
</dbReference>
<accession>A0A1F5ACP5</accession>
<dbReference type="EMBL" id="MEYH01000037">
    <property type="protein sequence ID" value="OGD16255.1"/>
    <property type="molecule type" value="Genomic_DNA"/>
</dbReference>
<dbReference type="PANTHER" id="PTHR43449:SF1">
    <property type="entry name" value="POLYMERASE BETA NUCLEOTIDYLTRANSFERASE DOMAIN-CONTAINING PROTEIN"/>
    <property type="match status" value="1"/>
</dbReference>
<dbReference type="PANTHER" id="PTHR43449">
    <property type="entry name" value="NUCLEOTIDYLTRANSFERASE"/>
    <property type="match status" value="1"/>
</dbReference>
<name>A0A1F5ACP5_9BACT</name>
<dbReference type="Gene3D" id="3.30.460.10">
    <property type="entry name" value="Beta Polymerase, domain 2"/>
    <property type="match status" value="1"/>
</dbReference>
<dbReference type="STRING" id="1797291.A2V47_00945"/>
<proteinExistence type="predicted"/>